<dbReference type="Gene3D" id="3.40.640.10">
    <property type="entry name" value="Type I PLP-dependent aspartate aminotransferase-like (Major domain)"/>
    <property type="match status" value="1"/>
</dbReference>
<name>A0ABT8B356_9NEIS</name>
<reference evidence="3" key="1">
    <citation type="journal article" date="2014" name="Int. J. Syst. Evol. Microbiol.">
        <title>Complete genome of a new Firmicutes species belonging to the dominant human colonic microbiota ('Ruminococcus bicirculans') reveals two chromosomes and a selective capacity to utilize plant glucans.</title>
        <authorList>
            <consortium name="NISC Comparative Sequencing Program"/>
            <person name="Wegmann U."/>
            <person name="Louis P."/>
            <person name="Goesmann A."/>
            <person name="Henrissat B."/>
            <person name="Duncan S.H."/>
            <person name="Flint H.J."/>
        </authorList>
    </citation>
    <scope>NUCLEOTIDE SEQUENCE</scope>
    <source>
        <strain evidence="3">CECT 7703</strain>
    </source>
</reference>
<dbReference type="SUPFAM" id="SSF53383">
    <property type="entry name" value="PLP-dependent transferases"/>
    <property type="match status" value="1"/>
</dbReference>
<keyword evidence="3" id="KW-0808">Transferase</keyword>
<proteinExistence type="predicted"/>
<dbReference type="EMBL" id="JAUFPU010000005">
    <property type="protein sequence ID" value="MDN3576669.1"/>
    <property type="molecule type" value="Genomic_DNA"/>
</dbReference>
<sequence>MFEAMRGDGLAWPIFEEEVHTLRQRIAQLIGAKPEQIALMPNASTGTYQVASTLAWSDRPGLVHASHEFPSIAHVWLAQTARGAQPVSVDCTDGHAAILANYLTAIGPDTRLVSVPLASYAEGKRLPVTEIGLAARNAGARLFVDAYQALGVADVNVDALGCDYLVGGCMKYLLGLPGVAFLYVREACGNDIDPQLTGWLARRAPFDFNPSLLDYPDTATRFETGTPPIPAIYAANIGLSLLLQLEVMAIESHVASLVEYATRQLLAMGECLTYQPRPGEHGAHLALYDPTPTRLTAFLQEHAITVSPRGKAVRISFHYFNLMADVDRLCSVLRRYRAQRGNEATRHTEAVMAAGATK</sequence>
<dbReference type="PANTHER" id="PTHR43586:SF15">
    <property type="entry name" value="BLR3095 PROTEIN"/>
    <property type="match status" value="1"/>
</dbReference>
<organism evidence="3 4">
    <name type="scientific">Chitinimonas viridis</name>
    <dbReference type="NCBI Taxonomy" id="664880"/>
    <lineage>
        <taxon>Bacteria</taxon>
        <taxon>Pseudomonadati</taxon>
        <taxon>Pseudomonadota</taxon>
        <taxon>Betaproteobacteria</taxon>
        <taxon>Neisseriales</taxon>
        <taxon>Chitinibacteraceae</taxon>
        <taxon>Chitinimonas</taxon>
    </lineage>
</organism>
<reference evidence="3" key="2">
    <citation type="submission" date="2023-06" db="EMBL/GenBank/DDBJ databases">
        <authorList>
            <person name="Lucena T."/>
            <person name="Sun Q."/>
        </authorList>
    </citation>
    <scope>NUCLEOTIDE SEQUENCE</scope>
    <source>
        <strain evidence="3">CECT 7703</strain>
    </source>
</reference>
<dbReference type="Proteomes" id="UP001180081">
    <property type="component" value="Unassembled WGS sequence"/>
</dbReference>
<feature type="domain" description="Aminotransferase class V" evidence="2">
    <location>
        <begin position="17"/>
        <end position="329"/>
    </location>
</feature>
<comment type="caution">
    <text evidence="3">The sequence shown here is derived from an EMBL/GenBank/DDBJ whole genome shotgun (WGS) entry which is preliminary data.</text>
</comment>
<accession>A0ABT8B356</accession>
<evidence type="ECO:0000256" key="1">
    <source>
        <dbReference type="ARBA" id="ARBA00022898"/>
    </source>
</evidence>
<dbReference type="Pfam" id="PF00266">
    <property type="entry name" value="Aminotran_5"/>
    <property type="match status" value="1"/>
</dbReference>
<keyword evidence="3" id="KW-0032">Aminotransferase</keyword>
<protein>
    <submittedName>
        <fullName evidence="3">Aminotransferase class V-fold PLP-dependent enzyme</fullName>
    </submittedName>
</protein>
<dbReference type="InterPro" id="IPR015421">
    <property type="entry name" value="PyrdxlP-dep_Trfase_major"/>
</dbReference>
<dbReference type="Gene3D" id="3.90.1150.10">
    <property type="entry name" value="Aspartate Aminotransferase, domain 1"/>
    <property type="match status" value="1"/>
</dbReference>
<evidence type="ECO:0000313" key="4">
    <source>
        <dbReference type="Proteomes" id="UP001180081"/>
    </source>
</evidence>
<dbReference type="GO" id="GO:0008483">
    <property type="term" value="F:transaminase activity"/>
    <property type="evidence" value="ECO:0007669"/>
    <property type="project" value="UniProtKB-KW"/>
</dbReference>
<gene>
    <name evidence="3" type="ORF">QWZ03_07830</name>
</gene>
<keyword evidence="4" id="KW-1185">Reference proteome</keyword>
<keyword evidence="1" id="KW-0663">Pyridoxal phosphate</keyword>
<dbReference type="InterPro" id="IPR015424">
    <property type="entry name" value="PyrdxlP-dep_Trfase"/>
</dbReference>
<dbReference type="InterPro" id="IPR000192">
    <property type="entry name" value="Aminotrans_V_dom"/>
</dbReference>
<evidence type="ECO:0000313" key="3">
    <source>
        <dbReference type="EMBL" id="MDN3576669.1"/>
    </source>
</evidence>
<dbReference type="InterPro" id="IPR015422">
    <property type="entry name" value="PyrdxlP-dep_Trfase_small"/>
</dbReference>
<evidence type="ECO:0000259" key="2">
    <source>
        <dbReference type="Pfam" id="PF00266"/>
    </source>
</evidence>
<dbReference type="RefSeq" id="WP_290332198.1">
    <property type="nucleotide sequence ID" value="NZ_JAUFPU010000005.1"/>
</dbReference>
<dbReference type="PANTHER" id="PTHR43586">
    <property type="entry name" value="CYSTEINE DESULFURASE"/>
    <property type="match status" value="1"/>
</dbReference>